<feature type="transmembrane region" description="Helical" evidence="1">
    <location>
        <begin position="113"/>
        <end position="132"/>
    </location>
</feature>
<keyword evidence="1" id="KW-0812">Transmembrane</keyword>
<dbReference type="Proteomes" id="UP000190857">
    <property type="component" value="Unassembled WGS sequence"/>
</dbReference>
<evidence type="ECO:0008006" key="4">
    <source>
        <dbReference type="Google" id="ProtNLM"/>
    </source>
</evidence>
<dbReference type="AlphaFoldDB" id="A0A1T5KGQ6"/>
<protein>
    <recommendedName>
        <fullName evidence="4">Signal transduction histidine kinase</fullName>
    </recommendedName>
</protein>
<organism evidence="2 3">
    <name type="scientific">Okibacterium fritillariae</name>
    <dbReference type="NCBI Taxonomy" id="123320"/>
    <lineage>
        <taxon>Bacteria</taxon>
        <taxon>Bacillati</taxon>
        <taxon>Actinomycetota</taxon>
        <taxon>Actinomycetes</taxon>
        <taxon>Micrococcales</taxon>
        <taxon>Microbacteriaceae</taxon>
        <taxon>Okibacterium</taxon>
    </lineage>
</organism>
<evidence type="ECO:0000313" key="2">
    <source>
        <dbReference type="EMBL" id="SKC62625.1"/>
    </source>
</evidence>
<dbReference type="STRING" id="123320.SAMN06309945_2198"/>
<feature type="transmembrane region" description="Helical" evidence="1">
    <location>
        <begin position="34"/>
        <end position="53"/>
    </location>
</feature>
<evidence type="ECO:0000256" key="1">
    <source>
        <dbReference type="SAM" id="Phobius"/>
    </source>
</evidence>
<feature type="transmembrane region" description="Helical" evidence="1">
    <location>
        <begin position="60"/>
        <end position="79"/>
    </location>
</feature>
<keyword evidence="1" id="KW-0472">Membrane</keyword>
<sequence length="337" mass="36634">MIALNRYALLALAAAFSIYNVIRGVITLPQAESPWPSIVGMALYLVVTVISLWPSSPTAMPLWLASLNLGTAVALPLLVTSQLDPSVNNGYATWHVASIGALMTITAVRRREAFAWIGIIFLTAQSIMWAGAGVALQIGIPGSILWVALASVLTRSLVRVGRDEQNLAIAEREAAQWQAAQDAHHEERRVRLKQAERVALPTLRNIILAGGSLSPQERAEAKVLEAGLRDEIRGRMLLNDAVRARVAEARRRGSVISLLDEGTLDEIAEEDRQRVLDRVAEAVASTRAHRMIVRTAPVDSPTAVTVVALNPSGDPDDDEDEVQLWLEIPRKAAVESH</sequence>
<proteinExistence type="predicted"/>
<accession>A0A1T5KGQ6</accession>
<dbReference type="RefSeq" id="WP_079728252.1">
    <property type="nucleotide sequence ID" value="NZ_FUZP01000002.1"/>
</dbReference>
<gene>
    <name evidence="2" type="ORF">SAMN06309945_2198</name>
</gene>
<dbReference type="OrthoDB" id="5082313at2"/>
<keyword evidence="1" id="KW-1133">Transmembrane helix</keyword>
<evidence type="ECO:0000313" key="3">
    <source>
        <dbReference type="Proteomes" id="UP000190857"/>
    </source>
</evidence>
<dbReference type="EMBL" id="FUZP01000002">
    <property type="protein sequence ID" value="SKC62625.1"/>
    <property type="molecule type" value="Genomic_DNA"/>
</dbReference>
<name>A0A1T5KGQ6_9MICO</name>
<reference evidence="2 3" key="1">
    <citation type="submission" date="2017-02" db="EMBL/GenBank/DDBJ databases">
        <authorList>
            <person name="Peterson S.W."/>
        </authorList>
    </citation>
    <scope>NUCLEOTIDE SEQUENCE [LARGE SCALE GENOMIC DNA]</scope>
    <source>
        <strain evidence="2 3">VKM Ac-2059</strain>
    </source>
</reference>
<feature type="transmembrane region" description="Helical" evidence="1">
    <location>
        <begin position="91"/>
        <end position="108"/>
    </location>
</feature>
<keyword evidence="3" id="KW-1185">Reference proteome</keyword>